<dbReference type="PANTHER" id="PTHR12441">
    <property type="entry name" value="ATP SYNTHASE COUPLING FACTOR 6, MITOCHONDRIAL"/>
    <property type="match status" value="1"/>
</dbReference>
<dbReference type="AlphaFoldDB" id="A0A4W3GXH1"/>
<dbReference type="GO" id="GO:0015986">
    <property type="term" value="P:proton motive force-driven ATP synthesis"/>
    <property type="evidence" value="ECO:0007669"/>
    <property type="project" value="InterPro"/>
</dbReference>
<evidence type="ECO:0000256" key="13">
    <source>
        <dbReference type="ARBA" id="ARBA00073749"/>
    </source>
</evidence>
<evidence type="ECO:0000256" key="4">
    <source>
        <dbReference type="ARBA" id="ARBA00022547"/>
    </source>
</evidence>
<evidence type="ECO:0000256" key="10">
    <source>
        <dbReference type="ARBA" id="ARBA00029863"/>
    </source>
</evidence>
<evidence type="ECO:0000313" key="15">
    <source>
        <dbReference type="Proteomes" id="UP000314986"/>
    </source>
</evidence>
<keyword evidence="4" id="KW-0138">CF(0)</keyword>
<reference evidence="15" key="1">
    <citation type="journal article" date="2006" name="Science">
        <title>Ancient noncoding elements conserved in the human genome.</title>
        <authorList>
            <person name="Venkatesh B."/>
            <person name="Kirkness E.F."/>
            <person name="Loh Y.H."/>
            <person name="Halpern A.L."/>
            <person name="Lee A.P."/>
            <person name="Johnson J."/>
            <person name="Dandona N."/>
            <person name="Viswanathan L.D."/>
            <person name="Tay A."/>
            <person name="Venter J.C."/>
            <person name="Strausberg R.L."/>
            <person name="Brenner S."/>
        </authorList>
    </citation>
    <scope>NUCLEOTIDE SEQUENCE [LARGE SCALE GENOMIC DNA]</scope>
</reference>
<dbReference type="Ensembl" id="ENSCMIT00000009272.1">
    <property type="protein sequence ID" value="ENSCMIP00000009023.1"/>
    <property type="gene ID" value="ENSCMIG00000004809.1"/>
</dbReference>
<comment type="function">
    <text evidence="11">Subunit F6, of the mitochondrial membrane ATP synthase complex (F(1)F(0) ATP synthase or Complex V) that produces ATP from ADP in the presence of a proton gradient across the membrane which is generated by electron transport complexes of the respiratory chain. ATP synthase complex consist of a soluble F(1) head domain - the catalytic core - and a membrane F(1) domain - the membrane proton channel. These two domains are linked by a central stalk rotating inside the F(1) region and a stationary peripheral stalk. During catalysis, ATP synthesis in the catalytic domain of F(1) is coupled via a rotary mechanism of the central stalk subunits to proton translocation. In vivo, can only synthesize ATP although its ATP hydrolase activity can be activated artificially in vitro. Part of the complex F(0) domain. Part of the complex F(0) domain and the peripheric stalk, which acts as a stator to hold the catalytic alpha(3)beta(3) subcomplex and subunit a/ATP6 static relative to the rotary elements.</text>
</comment>
<keyword evidence="6" id="KW-0999">Mitochondrion inner membrane</keyword>
<evidence type="ECO:0000256" key="5">
    <source>
        <dbReference type="ARBA" id="ARBA00022781"/>
    </source>
</evidence>
<dbReference type="InParanoid" id="A0A4W3GXH1"/>
<dbReference type="GO" id="GO:0015078">
    <property type="term" value="F:proton transmembrane transporter activity"/>
    <property type="evidence" value="ECO:0007669"/>
    <property type="project" value="InterPro"/>
</dbReference>
<evidence type="ECO:0000256" key="3">
    <source>
        <dbReference type="ARBA" id="ARBA00022448"/>
    </source>
</evidence>
<sequence>MSFETKRYVSGAPADAGPEYQKMMNDEIAKLQRLYGGGDLLAFPEFTFQGKVASEQNRE</sequence>
<comment type="subunit">
    <text evidence="12">Component of the ATP synthase complex composed at least of ATP5F1A/subunit alpha, ATP5F1B/subunit beta, ATP5MC1/subunit c (homooctomer), MT-ATP6/subunit a, MT-ATP8/subunit 8, ATP5ME/subunit e, ATP5MF/subunit f, ATP5MG/subunit g, ATP5MK/subunit k, ATP5MJ/subunit j, ATP5F1C/subunit gamma, ATP5F1D/subunit delta, ATP5F1E/subunit epsilon, ATP5PF/subunit F6, ATP5PB/subunit b, ATP5PD/subunit d, ATP5PO/subunit OSCP. ATP synthase complex consists of a soluble F(1) head domain (subunits alpha(3) and beta(3)) - the catalytic core - and a membrane F(0) domain - the membrane proton channel (subunits c, a, 8, e, f, g, k and j). These two domains are linked by a central stalk (subunits gamma, delta, and epsilon) rotating inside the F1 region and a stationary peripheral stalk (subunits F6, b, d, and OSCP).</text>
</comment>
<dbReference type="Pfam" id="PF05511">
    <property type="entry name" value="ATP-synt_F6"/>
    <property type="match status" value="1"/>
</dbReference>
<dbReference type="InterPro" id="IPR008387">
    <property type="entry name" value="ATP_synth_f6_mt"/>
</dbReference>
<dbReference type="Gene3D" id="1.10.246.110">
    <property type="entry name" value="Mitochondrial ATP synthase-coupling factor 6"/>
    <property type="match status" value="1"/>
</dbReference>
<name>A0A4W3GXH1_CALMI</name>
<organism evidence="14 15">
    <name type="scientific">Callorhinchus milii</name>
    <name type="common">Ghost shark</name>
    <dbReference type="NCBI Taxonomy" id="7868"/>
    <lineage>
        <taxon>Eukaryota</taxon>
        <taxon>Metazoa</taxon>
        <taxon>Chordata</taxon>
        <taxon>Craniata</taxon>
        <taxon>Vertebrata</taxon>
        <taxon>Chondrichthyes</taxon>
        <taxon>Holocephali</taxon>
        <taxon>Chimaeriformes</taxon>
        <taxon>Callorhinchidae</taxon>
        <taxon>Callorhinchus</taxon>
    </lineage>
</organism>
<reference evidence="14" key="4">
    <citation type="submission" date="2025-08" db="UniProtKB">
        <authorList>
            <consortium name="Ensembl"/>
        </authorList>
    </citation>
    <scope>IDENTIFICATION</scope>
</reference>
<evidence type="ECO:0000256" key="8">
    <source>
        <dbReference type="ARBA" id="ARBA00023128"/>
    </source>
</evidence>
<evidence type="ECO:0000256" key="6">
    <source>
        <dbReference type="ARBA" id="ARBA00022792"/>
    </source>
</evidence>
<comment type="similarity">
    <text evidence="2">Belongs to the eukaryotic ATPase subunit F6 family.</text>
</comment>
<reference evidence="15" key="3">
    <citation type="journal article" date="2014" name="Nature">
        <title>Elephant shark genome provides unique insights into gnathostome evolution.</title>
        <authorList>
            <consortium name="International Elephant Shark Genome Sequencing Consortium"/>
            <person name="Venkatesh B."/>
            <person name="Lee A.P."/>
            <person name="Ravi V."/>
            <person name="Maurya A.K."/>
            <person name="Lian M.M."/>
            <person name="Swann J.B."/>
            <person name="Ohta Y."/>
            <person name="Flajnik M.F."/>
            <person name="Sutoh Y."/>
            <person name="Kasahara M."/>
            <person name="Hoon S."/>
            <person name="Gangu V."/>
            <person name="Roy S.W."/>
            <person name="Irimia M."/>
            <person name="Korzh V."/>
            <person name="Kondrychyn I."/>
            <person name="Lim Z.W."/>
            <person name="Tay B.H."/>
            <person name="Tohari S."/>
            <person name="Kong K.W."/>
            <person name="Ho S."/>
            <person name="Lorente-Galdos B."/>
            <person name="Quilez J."/>
            <person name="Marques-Bonet T."/>
            <person name="Raney B.J."/>
            <person name="Ingham P.W."/>
            <person name="Tay A."/>
            <person name="Hillier L.W."/>
            <person name="Minx P."/>
            <person name="Boehm T."/>
            <person name="Wilson R.K."/>
            <person name="Brenner S."/>
            <person name="Warren W.C."/>
        </authorList>
    </citation>
    <scope>NUCLEOTIDE SEQUENCE [LARGE SCALE GENOMIC DNA]</scope>
</reference>
<dbReference type="PANTHER" id="PTHR12441:SF10">
    <property type="entry name" value="ATP SYNTHASE-COUPLING FACTOR 6, MITOCHONDRIAL"/>
    <property type="match status" value="1"/>
</dbReference>
<reference evidence="15" key="2">
    <citation type="journal article" date="2007" name="PLoS Biol.">
        <title>Survey sequencing and comparative analysis of the elephant shark (Callorhinchus milii) genome.</title>
        <authorList>
            <person name="Venkatesh B."/>
            <person name="Kirkness E.F."/>
            <person name="Loh Y.H."/>
            <person name="Halpern A.L."/>
            <person name="Lee A.P."/>
            <person name="Johnson J."/>
            <person name="Dandona N."/>
            <person name="Viswanathan L.D."/>
            <person name="Tay A."/>
            <person name="Venter J.C."/>
            <person name="Strausberg R.L."/>
            <person name="Brenner S."/>
        </authorList>
    </citation>
    <scope>NUCLEOTIDE SEQUENCE [LARGE SCALE GENOMIC DNA]</scope>
</reference>
<evidence type="ECO:0000256" key="7">
    <source>
        <dbReference type="ARBA" id="ARBA00023065"/>
    </source>
</evidence>
<comment type="subcellular location">
    <subcellularLocation>
        <location evidence="1">Mitochondrion inner membrane</location>
    </subcellularLocation>
</comment>
<keyword evidence="5" id="KW-0375">Hydrogen ion transport</keyword>
<evidence type="ECO:0000256" key="1">
    <source>
        <dbReference type="ARBA" id="ARBA00004273"/>
    </source>
</evidence>
<proteinExistence type="inferred from homology"/>
<dbReference type="GO" id="GO:0005743">
    <property type="term" value="C:mitochondrial inner membrane"/>
    <property type="evidence" value="ECO:0007669"/>
    <property type="project" value="UniProtKB-SubCell"/>
</dbReference>
<keyword evidence="3" id="KW-0813">Transport</keyword>
<evidence type="ECO:0000256" key="2">
    <source>
        <dbReference type="ARBA" id="ARBA00007346"/>
    </source>
</evidence>
<keyword evidence="8" id="KW-0496">Mitochondrion</keyword>
<dbReference type="InterPro" id="IPR036204">
    <property type="entry name" value="ATP_synth_f6_sf_mt"/>
</dbReference>
<keyword evidence="15" id="KW-1185">Reference proteome</keyword>
<keyword evidence="9" id="KW-0472">Membrane</keyword>
<dbReference type="GeneTree" id="ENSGT00940000176046"/>
<evidence type="ECO:0000256" key="12">
    <source>
        <dbReference type="ARBA" id="ARBA00064647"/>
    </source>
</evidence>
<evidence type="ECO:0000256" key="9">
    <source>
        <dbReference type="ARBA" id="ARBA00023136"/>
    </source>
</evidence>
<dbReference type="STRING" id="7868.ENSCMIP00000009023"/>
<protein>
    <recommendedName>
        <fullName evidence="13">ATP synthase peripheral stalk subunit F6, mitochondrial</fullName>
    </recommendedName>
    <alternativeName>
        <fullName evidence="10">ATP synthase peripheral stalk subunit F6</fullName>
    </alternativeName>
</protein>
<keyword evidence="7" id="KW-0406">Ion transport</keyword>
<dbReference type="GO" id="GO:0045259">
    <property type="term" value="C:proton-transporting ATP synthase complex"/>
    <property type="evidence" value="ECO:0007669"/>
    <property type="project" value="UniProtKB-KW"/>
</dbReference>
<reference evidence="14" key="5">
    <citation type="submission" date="2025-09" db="UniProtKB">
        <authorList>
            <consortium name="Ensembl"/>
        </authorList>
    </citation>
    <scope>IDENTIFICATION</scope>
</reference>
<accession>A0A4W3GXH1</accession>
<evidence type="ECO:0000313" key="14">
    <source>
        <dbReference type="Ensembl" id="ENSCMIP00000009023.1"/>
    </source>
</evidence>
<dbReference type="Proteomes" id="UP000314986">
    <property type="component" value="Unassembled WGS sequence"/>
</dbReference>
<dbReference type="SUPFAM" id="SSF111357">
    <property type="entry name" value="Mitochondrial ATP synthase coupling factor 6"/>
    <property type="match status" value="1"/>
</dbReference>
<evidence type="ECO:0000256" key="11">
    <source>
        <dbReference type="ARBA" id="ARBA00059339"/>
    </source>
</evidence>